<dbReference type="InterPro" id="IPR046336">
    <property type="entry name" value="Lon_prtase_N_sf"/>
</dbReference>
<feature type="domain" description="Lon N-terminal" evidence="1">
    <location>
        <begin position="15"/>
        <end position="223"/>
    </location>
</feature>
<protein>
    <submittedName>
        <fullName evidence="2">Peptidase S16</fullName>
    </submittedName>
</protein>
<dbReference type="PANTHER" id="PTHR46732:SF8">
    <property type="entry name" value="ATP-DEPENDENT PROTEASE LA (LON) DOMAIN PROTEIN"/>
    <property type="match status" value="1"/>
</dbReference>
<dbReference type="Pfam" id="PF02190">
    <property type="entry name" value="LON_substr_bdg"/>
    <property type="match status" value="1"/>
</dbReference>
<sequence length="227" mass="25160">MIATRKAPMTSPPPRSVLPLFPLGTVLYPGGLLPLRIFEVRYLDMIGKCHKAGTPFGVVGLTRGSEVRVAGAEAERFAGIGTVAHIRSFESPQSGLMQIECVGGSRFRVRSSELHKHGLWTAEVDMVDEDVAMPLPDDLRHTGEALQRLVRTLEDRQRQQAEATGTAPRLPIAEPFRFDDCGWVANRWCELLPLQPELKQRLMELGSPLMRLELVSDLLARTGIAKE</sequence>
<comment type="caution">
    <text evidence="2">The sequence shown here is derived from an EMBL/GenBank/DDBJ whole genome shotgun (WGS) entry which is preliminary data.</text>
</comment>
<organism evidence="2 3">
    <name type="scientific">Variovorax paradoxus</name>
    <dbReference type="NCBI Taxonomy" id="34073"/>
    <lineage>
        <taxon>Bacteria</taxon>
        <taxon>Pseudomonadati</taxon>
        <taxon>Pseudomonadota</taxon>
        <taxon>Betaproteobacteria</taxon>
        <taxon>Burkholderiales</taxon>
        <taxon>Comamonadaceae</taxon>
        <taxon>Variovorax</taxon>
    </lineage>
</organism>
<accession>A0A2W5PX05</accession>
<dbReference type="InterPro" id="IPR003111">
    <property type="entry name" value="Lon_prtase_N"/>
</dbReference>
<evidence type="ECO:0000259" key="1">
    <source>
        <dbReference type="PROSITE" id="PS51787"/>
    </source>
</evidence>
<dbReference type="InterPro" id="IPR015947">
    <property type="entry name" value="PUA-like_sf"/>
</dbReference>
<dbReference type="Proteomes" id="UP000249135">
    <property type="component" value="Unassembled WGS sequence"/>
</dbReference>
<gene>
    <name evidence="2" type="ORF">DI563_20000</name>
</gene>
<dbReference type="Gene3D" id="2.30.130.40">
    <property type="entry name" value="LON domain-like"/>
    <property type="match status" value="1"/>
</dbReference>
<evidence type="ECO:0000313" key="2">
    <source>
        <dbReference type="EMBL" id="PZQ68909.1"/>
    </source>
</evidence>
<reference evidence="2 3" key="1">
    <citation type="submission" date="2017-08" db="EMBL/GenBank/DDBJ databases">
        <title>Infants hospitalized years apart are colonized by the same room-sourced microbial strains.</title>
        <authorList>
            <person name="Brooks B."/>
            <person name="Olm M.R."/>
            <person name="Firek B.A."/>
            <person name="Baker R."/>
            <person name="Thomas B.C."/>
            <person name="Morowitz M.J."/>
            <person name="Banfield J.F."/>
        </authorList>
    </citation>
    <scope>NUCLEOTIDE SEQUENCE [LARGE SCALE GENOMIC DNA]</scope>
    <source>
        <strain evidence="2">S2_005_003_R2_41</strain>
    </source>
</reference>
<evidence type="ECO:0000313" key="3">
    <source>
        <dbReference type="Proteomes" id="UP000249135"/>
    </source>
</evidence>
<dbReference type="Gene3D" id="1.10.4060.10">
    <property type="entry name" value="BPP1347 like domain"/>
    <property type="match status" value="1"/>
</dbReference>
<dbReference type="SUPFAM" id="SSF88697">
    <property type="entry name" value="PUA domain-like"/>
    <property type="match status" value="1"/>
</dbReference>
<dbReference type="AlphaFoldDB" id="A0A2W5PX05"/>
<dbReference type="EMBL" id="QFPP01000310">
    <property type="protein sequence ID" value="PZQ68909.1"/>
    <property type="molecule type" value="Genomic_DNA"/>
</dbReference>
<dbReference type="PROSITE" id="PS51787">
    <property type="entry name" value="LON_N"/>
    <property type="match status" value="1"/>
</dbReference>
<dbReference type="PANTHER" id="PTHR46732">
    <property type="entry name" value="ATP-DEPENDENT PROTEASE LA (LON) DOMAIN PROTEIN"/>
    <property type="match status" value="1"/>
</dbReference>
<name>A0A2W5PX05_VARPD</name>
<proteinExistence type="predicted"/>
<dbReference type="SMART" id="SM00464">
    <property type="entry name" value="LON"/>
    <property type="match status" value="1"/>
</dbReference>